<keyword evidence="1 8" id="KW-0444">Lipid biosynthesis</keyword>
<evidence type="ECO:0000313" key="11">
    <source>
        <dbReference type="EMBL" id="QEX38450.1"/>
    </source>
</evidence>
<dbReference type="GO" id="GO:0006633">
    <property type="term" value="P:fatty acid biosynthetic process"/>
    <property type="evidence" value="ECO:0007669"/>
    <property type="project" value="UniProtKB-UniRule"/>
</dbReference>
<evidence type="ECO:0000313" key="13">
    <source>
        <dbReference type="Proteomes" id="UP000070063"/>
    </source>
</evidence>
<dbReference type="RefSeq" id="WP_002461196.1">
    <property type="nucleotide sequence ID" value="NZ_AP021848.1"/>
</dbReference>
<dbReference type="InterPro" id="IPR008278">
    <property type="entry name" value="4-PPantetheinyl_Trfase_dom"/>
</dbReference>
<dbReference type="Pfam" id="PF01648">
    <property type="entry name" value="ACPS"/>
    <property type="match status" value="1"/>
</dbReference>
<reference evidence="11 15" key="3">
    <citation type="submission" date="2019-07" db="EMBL/GenBank/DDBJ databases">
        <title>Comparative genome analysis of staphylococcus lugdunensis shows clonal complex-dependent diversity of the putative virulence factor, ess/type vii locus.</title>
        <authorList>
            <person name="Lebeurre J."/>
            <person name="Dahyot S."/>
            <person name="Diene S."/>
            <person name="Paulay A."/>
            <person name="Aubourg M."/>
            <person name="Argemi X."/>
            <person name="Giard J.-C."/>
            <person name="Tournier I."/>
            <person name="Francois P."/>
            <person name="Pestel-Caron M."/>
        </authorList>
    </citation>
    <scope>NUCLEOTIDE SEQUENCE [LARGE SCALE GENOMIC DNA]</scope>
    <source>
        <strain evidence="11 15">SL13</strain>
    </source>
</reference>
<feature type="binding site" evidence="8">
    <location>
        <position position="8"/>
    </location>
    <ligand>
        <name>Mg(2+)</name>
        <dbReference type="ChEBI" id="CHEBI:18420"/>
    </ligand>
</feature>
<organism evidence="12 14">
    <name type="scientific">Staphylococcus lugdunensis</name>
    <dbReference type="NCBI Taxonomy" id="28035"/>
    <lineage>
        <taxon>Bacteria</taxon>
        <taxon>Bacillati</taxon>
        <taxon>Bacillota</taxon>
        <taxon>Bacilli</taxon>
        <taxon>Bacillales</taxon>
        <taxon>Staphylococcaceae</taxon>
        <taxon>Staphylococcus</taxon>
    </lineage>
</organism>
<evidence type="ECO:0000256" key="3">
    <source>
        <dbReference type="ARBA" id="ARBA00022723"/>
    </source>
</evidence>
<feature type="domain" description="4'-phosphopantetheinyl transferase" evidence="9">
    <location>
        <begin position="4"/>
        <end position="107"/>
    </location>
</feature>
<evidence type="ECO:0000313" key="12">
    <source>
        <dbReference type="EMBL" id="TBW70155.1"/>
    </source>
</evidence>
<keyword evidence="8" id="KW-0963">Cytoplasm</keyword>
<dbReference type="HAMAP" id="MF_00101">
    <property type="entry name" value="AcpS"/>
    <property type="match status" value="1"/>
</dbReference>
<reference evidence="12 14" key="2">
    <citation type="journal article" date="2019" name="Sci. Transl. Med.">
        <title>Quorum sensing between bacterial species on the skin protects against epidermal injury in atopic dermatitis.</title>
        <authorList>
            <person name="Williams M.R."/>
        </authorList>
    </citation>
    <scope>NUCLEOTIDE SEQUENCE [LARGE SCALE GENOMIC DNA]</scope>
    <source>
        <strain evidence="12 14">E7</strain>
    </source>
</reference>
<dbReference type="GO" id="GO:0000287">
    <property type="term" value="F:magnesium ion binding"/>
    <property type="evidence" value="ECO:0007669"/>
    <property type="project" value="UniProtKB-UniRule"/>
</dbReference>
<comment type="catalytic activity">
    <reaction evidence="8">
        <text>apo-[ACP] + CoA = holo-[ACP] + adenosine 3',5'-bisphosphate + H(+)</text>
        <dbReference type="Rhea" id="RHEA:12068"/>
        <dbReference type="Rhea" id="RHEA-COMP:9685"/>
        <dbReference type="Rhea" id="RHEA-COMP:9690"/>
        <dbReference type="ChEBI" id="CHEBI:15378"/>
        <dbReference type="ChEBI" id="CHEBI:29999"/>
        <dbReference type="ChEBI" id="CHEBI:57287"/>
        <dbReference type="ChEBI" id="CHEBI:58343"/>
        <dbReference type="ChEBI" id="CHEBI:64479"/>
        <dbReference type="EC" id="2.7.8.7"/>
    </reaction>
</comment>
<keyword evidence="2 8" id="KW-0808">Transferase</keyword>
<protein>
    <recommendedName>
        <fullName evidence="8">Holo-[acyl-carrier-protein] synthase</fullName>
        <shortName evidence="8">Holo-ACP synthase</shortName>
        <ecNumber evidence="8">2.7.8.7</ecNumber>
    </recommendedName>
    <alternativeName>
        <fullName evidence="8">4'-phosphopantetheinyl transferase AcpS</fullName>
    </alternativeName>
</protein>
<dbReference type="Gene3D" id="3.90.470.20">
    <property type="entry name" value="4'-phosphopantetheinyl transferase domain"/>
    <property type="match status" value="1"/>
</dbReference>
<dbReference type="EMBL" id="CP041722">
    <property type="protein sequence ID" value="QEX38450.1"/>
    <property type="molecule type" value="Genomic_DNA"/>
</dbReference>
<keyword evidence="6 8" id="KW-0443">Lipid metabolism</keyword>
<keyword evidence="7 8" id="KW-0275">Fatty acid biosynthesis</keyword>
<comment type="similarity">
    <text evidence="8">Belongs to the P-Pant transferase superfamily. AcpS family.</text>
</comment>
<proteinExistence type="inferred from homology"/>
<keyword evidence="15" id="KW-1185">Reference proteome</keyword>
<evidence type="ECO:0000259" key="9">
    <source>
        <dbReference type="Pfam" id="PF01648"/>
    </source>
</evidence>
<evidence type="ECO:0000256" key="2">
    <source>
        <dbReference type="ARBA" id="ARBA00022679"/>
    </source>
</evidence>
<keyword evidence="3 8" id="KW-0479">Metal-binding</keyword>
<evidence type="ECO:0000256" key="5">
    <source>
        <dbReference type="ARBA" id="ARBA00022842"/>
    </source>
</evidence>
<reference evidence="10 13" key="1">
    <citation type="submission" date="2016-01" db="EMBL/GenBank/DDBJ databases">
        <authorList>
            <person name="Mitreva M."/>
            <person name="Pepin K.H."/>
            <person name="Mihindukulasuriya K.A."/>
            <person name="Fulton R."/>
            <person name="Fronick C."/>
            <person name="O'Laughlin M."/>
            <person name="Miner T."/>
            <person name="Herter B."/>
            <person name="Rosa B.A."/>
            <person name="Cordes M."/>
            <person name="Tomlinson C."/>
            <person name="Wollam A."/>
            <person name="Palsikar V.B."/>
            <person name="Mardis E.R."/>
            <person name="Wilson R.K."/>
        </authorList>
    </citation>
    <scope>NUCLEOTIDE SEQUENCE [LARGE SCALE GENOMIC DNA]</scope>
    <source>
        <strain evidence="10 13">MJR7738</strain>
    </source>
</reference>
<dbReference type="SUPFAM" id="SSF56214">
    <property type="entry name" value="4'-phosphopantetheinyl transferase"/>
    <property type="match status" value="1"/>
</dbReference>
<comment type="subcellular location">
    <subcellularLocation>
        <location evidence="8">Cytoplasm</location>
    </subcellularLocation>
</comment>
<dbReference type="InterPro" id="IPR002582">
    <property type="entry name" value="ACPS"/>
</dbReference>
<dbReference type="eggNOG" id="COG0736">
    <property type="taxonomic scope" value="Bacteria"/>
</dbReference>
<evidence type="ECO:0000313" key="15">
    <source>
        <dbReference type="Proteomes" id="UP000325462"/>
    </source>
</evidence>
<dbReference type="NCBIfam" id="TIGR00516">
    <property type="entry name" value="acpS"/>
    <property type="match status" value="1"/>
</dbReference>
<dbReference type="STRING" id="28035.B6N84_04465"/>
<evidence type="ECO:0000313" key="10">
    <source>
        <dbReference type="EMBL" id="KXA38999.1"/>
    </source>
</evidence>
<dbReference type="InterPro" id="IPR004568">
    <property type="entry name" value="Ppantetheine-prot_Trfase_dom"/>
</dbReference>
<name>A0A133Q817_STALU</name>
<evidence type="ECO:0000256" key="4">
    <source>
        <dbReference type="ARBA" id="ARBA00022832"/>
    </source>
</evidence>
<sequence length="130" mass="14994">MIYGIGIDLIEIERVQRLNDKQPKLIERILSPGEQQRYHSFSSERRKLEFLAGRFTTKEAFSKALGTGLGKTVAFHDIHCYNDDYGKPCIDYPGFKVHVSITHSDHYAMSQVLLEKMDEAAYNKNKKNEI</sequence>
<keyword evidence="4 8" id="KW-0276">Fatty acid metabolism</keyword>
<evidence type="ECO:0000256" key="1">
    <source>
        <dbReference type="ARBA" id="ARBA00022516"/>
    </source>
</evidence>
<dbReference type="EC" id="2.7.8.7" evidence="8"/>
<evidence type="ECO:0000256" key="8">
    <source>
        <dbReference type="HAMAP-Rule" id="MF_00101"/>
    </source>
</evidence>
<dbReference type="Proteomes" id="UP000293637">
    <property type="component" value="Unassembled WGS sequence"/>
</dbReference>
<accession>A0A133Q817</accession>
<dbReference type="AlphaFoldDB" id="A0A133Q817"/>
<dbReference type="NCBIfam" id="TIGR00556">
    <property type="entry name" value="pantethn_trn"/>
    <property type="match status" value="1"/>
</dbReference>
<evidence type="ECO:0000256" key="6">
    <source>
        <dbReference type="ARBA" id="ARBA00023098"/>
    </source>
</evidence>
<feature type="binding site" evidence="8">
    <location>
        <position position="59"/>
    </location>
    <ligand>
        <name>Mg(2+)</name>
        <dbReference type="ChEBI" id="CHEBI:18420"/>
    </ligand>
</feature>
<dbReference type="Proteomes" id="UP000070063">
    <property type="component" value="Unassembled WGS sequence"/>
</dbReference>
<dbReference type="Proteomes" id="UP000325462">
    <property type="component" value="Chromosome"/>
</dbReference>
<dbReference type="GeneID" id="58091632"/>
<keyword evidence="5 8" id="KW-0460">Magnesium</keyword>
<evidence type="ECO:0000256" key="7">
    <source>
        <dbReference type="ARBA" id="ARBA00023160"/>
    </source>
</evidence>
<comment type="function">
    <text evidence="8">Transfers the 4'-phosphopantetheine moiety from coenzyme A to a Ser of acyl-carrier-protein.</text>
</comment>
<comment type="cofactor">
    <cofactor evidence="8">
        <name>Mg(2+)</name>
        <dbReference type="ChEBI" id="CHEBI:18420"/>
    </cofactor>
</comment>
<dbReference type="GO" id="GO:0008897">
    <property type="term" value="F:holo-[acyl-carrier-protein] synthase activity"/>
    <property type="evidence" value="ECO:0007669"/>
    <property type="project" value="UniProtKB-UniRule"/>
</dbReference>
<dbReference type="GO" id="GO:0005737">
    <property type="term" value="C:cytoplasm"/>
    <property type="evidence" value="ECO:0007669"/>
    <property type="project" value="UniProtKB-SubCell"/>
</dbReference>
<dbReference type="EMBL" id="LRQI01000033">
    <property type="protein sequence ID" value="KXA38999.1"/>
    <property type="molecule type" value="Genomic_DNA"/>
</dbReference>
<gene>
    <name evidence="8" type="primary">acpS</name>
    <name evidence="12" type="ORF">EQ812_12200</name>
    <name evidence="11" type="ORF">FO454_05815</name>
    <name evidence="10" type="ORF">HMPREF3225_00946</name>
</gene>
<dbReference type="EMBL" id="SCHB01000012">
    <property type="protein sequence ID" value="TBW70155.1"/>
    <property type="molecule type" value="Genomic_DNA"/>
</dbReference>
<evidence type="ECO:0000313" key="14">
    <source>
        <dbReference type="Proteomes" id="UP000293637"/>
    </source>
</evidence>
<dbReference type="InterPro" id="IPR037143">
    <property type="entry name" value="4-PPantetheinyl_Trfase_dom_sf"/>
</dbReference>
<dbReference type="OMA" id="DERHYAV"/>